<name>A0ABP7XBB8_9ACTN</name>
<accession>A0ABP7XBB8</accession>
<comment type="caution">
    <text evidence="1">The sequence shown here is derived from an EMBL/GenBank/DDBJ whole genome shotgun (WGS) entry which is preliminary data.</text>
</comment>
<protein>
    <recommendedName>
        <fullName evidence="3">Ig-like domain repeat protein</fullName>
    </recommendedName>
</protein>
<gene>
    <name evidence="1" type="ORF">GCM10022215_05370</name>
</gene>
<organism evidence="1 2">
    <name type="scientific">Nocardioides fonticola</name>
    <dbReference type="NCBI Taxonomy" id="450363"/>
    <lineage>
        <taxon>Bacteria</taxon>
        <taxon>Bacillati</taxon>
        <taxon>Actinomycetota</taxon>
        <taxon>Actinomycetes</taxon>
        <taxon>Propionibacteriales</taxon>
        <taxon>Nocardioidaceae</taxon>
        <taxon>Nocardioides</taxon>
    </lineage>
</organism>
<dbReference type="EMBL" id="BAAAZH010000003">
    <property type="protein sequence ID" value="GAA4110300.1"/>
    <property type="molecule type" value="Genomic_DNA"/>
</dbReference>
<dbReference type="Proteomes" id="UP001501495">
    <property type="component" value="Unassembled WGS sequence"/>
</dbReference>
<evidence type="ECO:0008006" key="3">
    <source>
        <dbReference type="Google" id="ProtNLM"/>
    </source>
</evidence>
<evidence type="ECO:0000313" key="2">
    <source>
        <dbReference type="Proteomes" id="UP001501495"/>
    </source>
</evidence>
<dbReference type="InterPro" id="IPR011047">
    <property type="entry name" value="Quinoprotein_ADH-like_sf"/>
</dbReference>
<proteinExistence type="predicted"/>
<evidence type="ECO:0000313" key="1">
    <source>
        <dbReference type="EMBL" id="GAA4110300.1"/>
    </source>
</evidence>
<keyword evidence="2" id="KW-1185">Reference proteome</keyword>
<dbReference type="SUPFAM" id="SSF50998">
    <property type="entry name" value="Quinoprotein alcohol dehydrogenase-like"/>
    <property type="match status" value="1"/>
</dbReference>
<reference evidence="2" key="1">
    <citation type="journal article" date="2019" name="Int. J. Syst. Evol. Microbiol.">
        <title>The Global Catalogue of Microorganisms (GCM) 10K type strain sequencing project: providing services to taxonomists for standard genome sequencing and annotation.</title>
        <authorList>
            <consortium name="The Broad Institute Genomics Platform"/>
            <consortium name="The Broad Institute Genome Sequencing Center for Infectious Disease"/>
            <person name="Wu L."/>
            <person name="Ma J."/>
        </authorList>
    </citation>
    <scope>NUCLEOTIDE SEQUENCE [LARGE SCALE GENOMIC DNA]</scope>
    <source>
        <strain evidence="2">JCM 16703</strain>
    </source>
</reference>
<sequence>MLVQSVIWLRQACSAGTRLYRVMADGTAAEVGMAQTEEPGYVDFSDALFDWVPVPDHEGTFAFVDTRRYRFVIGQVRNTSSVPTLVELTSTDVGASDGQRSWALVATPDGDQAISAGGYRYDLTSGSLIGSVDARHDGGVVAIAPSGGRAFLGYGALRLYRPAGTKPWLTIRHRPFTVADLAISDDRIFQILKAGDDPVTYRLRVIEPKLATDLTAKVGPKRVGYRSPITVSVDLGGVGAGAPVRIFAMMDGRQVQVGGATTDDDGHAVVDVRLTRSTELTASYAGDATHDAAVTKPVEVMVGAKLTARYRGARSTDGAYAVYRSTDDYHLVVRATPDHTGDCLTLVTEIFASGRWTGTQYSRCIRLGRGSAIDLVGRGEPSLAGERFRQKVILKRDADNDTTPSEWNYLRFIG</sequence>